<feature type="domain" description="Tail specific protease" evidence="1">
    <location>
        <begin position="308"/>
        <end position="462"/>
    </location>
</feature>
<gene>
    <name evidence="2" type="ORF">QRT04_07475</name>
</gene>
<dbReference type="RefSeq" id="WP_289454588.1">
    <property type="nucleotide sequence ID" value="NZ_JAUCGQ010000001.1"/>
</dbReference>
<evidence type="ECO:0000259" key="1">
    <source>
        <dbReference type="Pfam" id="PF03572"/>
    </source>
</evidence>
<protein>
    <submittedName>
        <fullName evidence="2">S41 family peptidase</fullName>
    </submittedName>
</protein>
<dbReference type="InterPro" id="IPR005151">
    <property type="entry name" value="Tail-specific_protease"/>
</dbReference>
<proteinExistence type="predicted"/>
<keyword evidence="3" id="KW-1185">Reference proteome</keyword>
<organism evidence="2 3">
    <name type="scientific">Cellulomonas alba</name>
    <dbReference type="NCBI Taxonomy" id="3053467"/>
    <lineage>
        <taxon>Bacteria</taxon>
        <taxon>Bacillati</taxon>
        <taxon>Actinomycetota</taxon>
        <taxon>Actinomycetes</taxon>
        <taxon>Micrococcales</taxon>
        <taxon>Cellulomonadaceae</taxon>
        <taxon>Cellulomonas</taxon>
    </lineage>
</organism>
<dbReference type="Gene3D" id="3.90.226.10">
    <property type="entry name" value="2-enoyl-CoA Hydratase, Chain A, domain 1"/>
    <property type="match status" value="1"/>
</dbReference>
<reference evidence="2 3" key="1">
    <citation type="submission" date="2023-06" db="EMBL/GenBank/DDBJ databases">
        <title>Cellulomonas sp. MW4 Whole genome sequence.</title>
        <authorList>
            <person name="Park S."/>
        </authorList>
    </citation>
    <scope>NUCLEOTIDE SEQUENCE [LARGE SCALE GENOMIC DNA]</scope>
    <source>
        <strain evidence="2 3">MW4</strain>
    </source>
</reference>
<evidence type="ECO:0000313" key="3">
    <source>
        <dbReference type="Proteomes" id="UP001529338"/>
    </source>
</evidence>
<name>A0ABT7SF05_9CELL</name>
<dbReference type="Proteomes" id="UP001529338">
    <property type="component" value="Unassembled WGS sequence"/>
</dbReference>
<accession>A0ABT7SF05</accession>
<dbReference type="Pfam" id="PF03572">
    <property type="entry name" value="Peptidase_S41"/>
    <property type="match status" value="1"/>
</dbReference>
<dbReference type="SUPFAM" id="SSF52096">
    <property type="entry name" value="ClpP/crotonase"/>
    <property type="match status" value="1"/>
</dbReference>
<dbReference type="InterPro" id="IPR029045">
    <property type="entry name" value="ClpP/crotonase-like_dom_sf"/>
</dbReference>
<dbReference type="EMBL" id="JAUCGQ010000001">
    <property type="protein sequence ID" value="MDM7854766.1"/>
    <property type="molecule type" value="Genomic_DNA"/>
</dbReference>
<evidence type="ECO:0000313" key="2">
    <source>
        <dbReference type="EMBL" id="MDM7854766.1"/>
    </source>
</evidence>
<dbReference type="PANTHER" id="PTHR32060">
    <property type="entry name" value="TAIL-SPECIFIC PROTEASE"/>
    <property type="match status" value="1"/>
</dbReference>
<comment type="caution">
    <text evidence="2">The sequence shown here is derived from an EMBL/GenBank/DDBJ whole genome shotgun (WGS) entry which is preliminary data.</text>
</comment>
<dbReference type="PANTHER" id="PTHR32060:SF22">
    <property type="entry name" value="CARBOXYL-TERMINAL-PROCESSING PEPTIDASE 3, CHLOROPLASTIC"/>
    <property type="match status" value="1"/>
</dbReference>
<sequence>MSPAGRVAKQARTGAPLDDVVPLRAQAAAPVALTTTQRHDLVDLWTTLVTDVYVHYDQKRSLYGFDPVAALAALRRDIPFLDSAGFLRALTRLVNRLRDQHTQVFVGTADQRTSAYVAAVPFLAESFGPYLSPTFVVTKTTDEVARSGLTPGARLTTWNGIPFARAVDLYADTLTGGRPDARRARALQTLTQRPLAYLPPPDELWVEIGYRRPDDRPSHADRTARFEWRAIQPGSAATADTLIETRTHRAIDVIGESTRRARKLLFATELWEQDRLDAAARARDRGWLPTDFSDALAARPFTTSHGEFGYLRLWTFDVEHIARFVDDIARTLRALPATGLVIDVRANPGGVVDCAEHVLRLFTDDRVDPTRFACRATRAMVAMTEADGNGADLADWAGSTRAALDLGEPFSRHLPITDVDALDAVERAYDGPVVCVVDASTYSCGDLFAAGIVDQGIGQVVSVGVASGAGGANVWTADDVQYAYHAAHLDLPPLPPGIGFAVSVRRMVRSGRSAGLAIEDVGVVGDEQYEMTERDIVDGNHDLLEFCGALLAGA</sequence>